<comment type="caution">
    <text evidence="1">The sequence shown here is derived from an EMBL/GenBank/DDBJ whole genome shotgun (WGS) entry which is preliminary data.</text>
</comment>
<evidence type="ECO:0000313" key="1">
    <source>
        <dbReference type="EMBL" id="MDQ7903093.1"/>
    </source>
</evidence>
<dbReference type="Proteomes" id="UP001230908">
    <property type="component" value="Unassembled WGS sequence"/>
</dbReference>
<evidence type="ECO:0000313" key="2">
    <source>
        <dbReference type="Proteomes" id="UP001230908"/>
    </source>
</evidence>
<proteinExistence type="predicted"/>
<sequence>MRVVQQVKGGKEEVQAGLHVAGTAQELRLDAGAIFAQSDDPLVQLLFGPRRVAHQVKVVILLGLDVGELPFELLPKGGTGGTALGGCLAHDTRRLVAEVVRQADGRIVGEHGAFDVLNLQIGQVADPFLPSPADVVVVLDSEPAPAGHDHETGLAAPTPDHTAEVVIVGAFPFARAPVAVEYTLHPVKQVLRDQRLVTALVLDAAPLHIAEVVALAEHVAEEVDRDRASTTLAVRLGG</sequence>
<gene>
    <name evidence="1" type="ORF">RB614_00975</name>
</gene>
<accession>A0ABU0Z7Q5</accession>
<keyword evidence="2" id="KW-1185">Reference proteome</keyword>
<name>A0ABU0Z7Q5_9ACTN</name>
<dbReference type="EMBL" id="JAVHUY010000001">
    <property type="protein sequence ID" value="MDQ7903093.1"/>
    <property type="molecule type" value="Genomic_DNA"/>
</dbReference>
<protein>
    <submittedName>
        <fullName evidence="1">Uncharacterized protein</fullName>
    </submittedName>
</protein>
<organism evidence="1 2">
    <name type="scientific">Phytohabitans maris</name>
    <dbReference type="NCBI Taxonomy" id="3071409"/>
    <lineage>
        <taxon>Bacteria</taxon>
        <taxon>Bacillati</taxon>
        <taxon>Actinomycetota</taxon>
        <taxon>Actinomycetes</taxon>
        <taxon>Micromonosporales</taxon>
        <taxon>Micromonosporaceae</taxon>
    </lineage>
</organism>
<reference evidence="1 2" key="1">
    <citation type="submission" date="2023-08" db="EMBL/GenBank/DDBJ databases">
        <title>Phytohabitans sansha sp. nov., isolated from marine sediment.</title>
        <authorList>
            <person name="Zhao Y."/>
            <person name="Yi K."/>
        </authorList>
    </citation>
    <scope>NUCLEOTIDE SEQUENCE [LARGE SCALE GENOMIC DNA]</scope>
    <source>
        <strain evidence="1 2">ZYX-F-186</strain>
    </source>
</reference>